<gene>
    <name evidence="1" type="ORF">ACFR99_01220</name>
</gene>
<dbReference type="InterPro" id="IPR007362">
    <property type="entry name" value="DUF429"/>
</dbReference>
<protein>
    <submittedName>
        <fullName evidence="1">DUF429 domain-containing protein</fullName>
    </submittedName>
</protein>
<dbReference type="Proteomes" id="UP001597076">
    <property type="component" value="Unassembled WGS sequence"/>
</dbReference>
<dbReference type="AlphaFoldDB" id="A0ABD6BAW6"/>
<evidence type="ECO:0000313" key="2">
    <source>
        <dbReference type="Proteomes" id="UP001597076"/>
    </source>
</evidence>
<evidence type="ECO:0000313" key="1">
    <source>
        <dbReference type="EMBL" id="MFD1562192.1"/>
    </source>
</evidence>
<keyword evidence="2" id="KW-1185">Reference proteome</keyword>
<sequence length="265" mass="29145">MCSQYVGVDWSSGEWVSIAYTDESESPSVAVFEEITEVWDHYSTSARRIVVDVPIGLCESLESDACSCVEEDGELSRQCDDLARNVIGSQYRSVFTAPAREAAKLAAAGADHSEISDKNEELTGKRLTQQAAGIAEGIVEVDNLLQSDGDPEVLVEGHPEVCFRALSGTPLEHSKHTAAGVAERLAVLRNVDEYTHGDWRTVAQELGREEHRVGLDDVLDAFALALTACAPKEELHRLPSNSLYRDAEELPMQMVYRSENELSYK</sequence>
<reference evidence="1 2" key="1">
    <citation type="journal article" date="2019" name="Int. J. Syst. Evol. Microbiol.">
        <title>The Global Catalogue of Microorganisms (GCM) 10K type strain sequencing project: providing services to taxonomists for standard genome sequencing and annotation.</title>
        <authorList>
            <consortium name="The Broad Institute Genomics Platform"/>
            <consortium name="The Broad Institute Genome Sequencing Center for Infectious Disease"/>
            <person name="Wu L."/>
            <person name="Ma J."/>
        </authorList>
    </citation>
    <scope>NUCLEOTIDE SEQUENCE [LARGE SCALE GENOMIC DNA]</scope>
    <source>
        <strain evidence="1 2">CGMCC 1.12230</strain>
    </source>
</reference>
<dbReference type="RefSeq" id="WP_390283534.1">
    <property type="nucleotide sequence ID" value="NZ_JBHUDI010000001.1"/>
</dbReference>
<dbReference type="EMBL" id="JBHUDI010000001">
    <property type="protein sequence ID" value="MFD1562192.1"/>
    <property type="molecule type" value="Genomic_DNA"/>
</dbReference>
<comment type="caution">
    <text evidence="1">The sequence shown here is derived from an EMBL/GenBank/DDBJ whole genome shotgun (WGS) entry which is preliminary data.</text>
</comment>
<dbReference type="Pfam" id="PF04250">
    <property type="entry name" value="DUF429"/>
    <property type="match status" value="1"/>
</dbReference>
<organism evidence="1 2">
    <name type="scientific">Haloarchaeobius amylolyticus</name>
    <dbReference type="NCBI Taxonomy" id="1198296"/>
    <lineage>
        <taxon>Archaea</taxon>
        <taxon>Methanobacteriati</taxon>
        <taxon>Methanobacteriota</taxon>
        <taxon>Stenosarchaea group</taxon>
        <taxon>Halobacteria</taxon>
        <taxon>Halobacteriales</taxon>
        <taxon>Halorubellaceae</taxon>
        <taxon>Haloarchaeobius</taxon>
    </lineage>
</organism>
<accession>A0ABD6BAW6</accession>
<name>A0ABD6BAW6_9EURY</name>
<proteinExistence type="predicted"/>